<sequence>MTSTKTTAASVLALSLAGAAFTVSPLFADTPASPLFSAKTIQVHEVYAQVSGADATLTPVFTFDVKVVRPSKVKVLMTVNQDKTGKGKPNQYIDDGKVEREYNSNKNTFTIVDAKTAGDSHSQIRGMSMVDKYLTAKGQPEAGSTRTISTETVGGQAYTVVSDKQPPRQSGPNKFYVVTSQLWINKATRLPVKNSFMMETDGKIRETGRMTFSNWVLNKPIPATQVAWIPPVGATLGSEPKLLAAGAVAPDFTVLTSDGKTTHLSDFKGKVVVLDLWATWCGPCQASMPHLDSVYKATKDQNVQVLAVCVWDKKDAYEKWLTEKGTTFAFPTYFDSDSNDKSFAATKYGVTGIPTQYVIDKDGTIAASNVGYGDGDHRLEDELTKLGITLPKTTASADAK</sequence>
<dbReference type="GO" id="GO:0016209">
    <property type="term" value="F:antioxidant activity"/>
    <property type="evidence" value="ECO:0007669"/>
    <property type="project" value="InterPro"/>
</dbReference>
<keyword evidence="1" id="KW-0732">Signal</keyword>
<dbReference type="Proteomes" id="UP000287394">
    <property type="component" value="Chromosome"/>
</dbReference>
<evidence type="ECO:0000256" key="1">
    <source>
        <dbReference type="SAM" id="SignalP"/>
    </source>
</evidence>
<dbReference type="Pfam" id="PF00578">
    <property type="entry name" value="AhpC-TSA"/>
    <property type="match status" value="1"/>
</dbReference>
<reference evidence="3 4" key="1">
    <citation type="journal article" date="2019" name="Int. J. Syst. Evol. Microbiol.">
        <title>Capsulimonas corticalis gen. nov., sp. nov., an aerobic capsulated bacterium, of a novel bacterial order, Capsulimonadales ord. nov., of the class Armatimonadia of the phylum Armatimonadetes.</title>
        <authorList>
            <person name="Li J."/>
            <person name="Kudo C."/>
            <person name="Tonouchi A."/>
        </authorList>
    </citation>
    <scope>NUCLEOTIDE SEQUENCE [LARGE SCALE GENOMIC DNA]</scope>
    <source>
        <strain evidence="3 4">AX-7</strain>
    </source>
</reference>
<evidence type="ECO:0000313" key="3">
    <source>
        <dbReference type="EMBL" id="BDI33159.1"/>
    </source>
</evidence>
<dbReference type="AlphaFoldDB" id="A0A9N7QCA7"/>
<dbReference type="KEGG" id="ccot:CCAX7_52100"/>
<dbReference type="PROSITE" id="PS51352">
    <property type="entry name" value="THIOREDOXIN_2"/>
    <property type="match status" value="1"/>
</dbReference>
<protein>
    <recommendedName>
        <fullName evidence="2">Thioredoxin domain-containing protein</fullName>
    </recommendedName>
</protein>
<dbReference type="PANTHER" id="PTHR42852:SF13">
    <property type="entry name" value="PROTEIN DIPZ"/>
    <property type="match status" value="1"/>
</dbReference>
<evidence type="ECO:0000259" key="2">
    <source>
        <dbReference type="PROSITE" id="PS51352"/>
    </source>
</evidence>
<dbReference type="PANTHER" id="PTHR42852">
    <property type="entry name" value="THIOL:DISULFIDE INTERCHANGE PROTEIN DSBE"/>
    <property type="match status" value="1"/>
</dbReference>
<proteinExistence type="predicted"/>
<dbReference type="InterPro" id="IPR050553">
    <property type="entry name" value="Thioredoxin_ResA/DsbE_sf"/>
</dbReference>
<feature type="signal peptide" evidence="1">
    <location>
        <begin position="1"/>
        <end position="28"/>
    </location>
</feature>
<feature type="chain" id="PRO_5040193873" description="Thioredoxin domain-containing protein" evidence="1">
    <location>
        <begin position="29"/>
        <end position="400"/>
    </location>
</feature>
<dbReference type="InterPro" id="IPR036249">
    <property type="entry name" value="Thioredoxin-like_sf"/>
</dbReference>
<evidence type="ECO:0000313" key="4">
    <source>
        <dbReference type="Proteomes" id="UP000287394"/>
    </source>
</evidence>
<dbReference type="PROSITE" id="PS00194">
    <property type="entry name" value="THIOREDOXIN_1"/>
    <property type="match status" value="1"/>
</dbReference>
<name>A0A9N7QCA7_9BACT</name>
<dbReference type="InterPro" id="IPR000866">
    <property type="entry name" value="AhpC/TSA"/>
</dbReference>
<dbReference type="Gene3D" id="2.50.20.10">
    <property type="entry name" value="Lipoprotein localisation LolA/LolB/LppX"/>
    <property type="match status" value="1"/>
</dbReference>
<dbReference type="GO" id="GO:0016491">
    <property type="term" value="F:oxidoreductase activity"/>
    <property type="evidence" value="ECO:0007669"/>
    <property type="project" value="InterPro"/>
</dbReference>
<accession>A0A9N7QCA7</accession>
<keyword evidence="4" id="KW-1185">Reference proteome</keyword>
<dbReference type="EMBL" id="AP025739">
    <property type="protein sequence ID" value="BDI33159.1"/>
    <property type="molecule type" value="Genomic_DNA"/>
</dbReference>
<dbReference type="CDD" id="cd02966">
    <property type="entry name" value="TlpA_like_family"/>
    <property type="match status" value="1"/>
</dbReference>
<organism evidence="3 4">
    <name type="scientific">Capsulimonas corticalis</name>
    <dbReference type="NCBI Taxonomy" id="2219043"/>
    <lineage>
        <taxon>Bacteria</taxon>
        <taxon>Bacillati</taxon>
        <taxon>Armatimonadota</taxon>
        <taxon>Armatimonadia</taxon>
        <taxon>Capsulimonadales</taxon>
        <taxon>Capsulimonadaceae</taxon>
        <taxon>Capsulimonas</taxon>
    </lineage>
</organism>
<dbReference type="SUPFAM" id="SSF52833">
    <property type="entry name" value="Thioredoxin-like"/>
    <property type="match status" value="1"/>
</dbReference>
<dbReference type="InterPro" id="IPR017937">
    <property type="entry name" value="Thioredoxin_CS"/>
</dbReference>
<feature type="domain" description="Thioredoxin" evidence="2">
    <location>
        <begin position="243"/>
        <end position="388"/>
    </location>
</feature>
<dbReference type="RefSeq" id="WP_165863878.1">
    <property type="nucleotide sequence ID" value="NZ_AP025739.1"/>
</dbReference>
<dbReference type="Gene3D" id="3.40.30.10">
    <property type="entry name" value="Glutaredoxin"/>
    <property type="match status" value="1"/>
</dbReference>
<gene>
    <name evidence="3" type="ORF">CCAX7_52100</name>
</gene>
<dbReference type="InterPro" id="IPR013766">
    <property type="entry name" value="Thioredoxin_domain"/>
</dbReference>